<evidence type="ECO:0000256" key="1">
    <source>
        <dbReference type="ARBA" id="ARBA00004110"/>
    </source>
</evidence>
<keyword evidence="9" id="KW-1133">Transmembrane helix</keyword>
<evidence type="ECO:0000256" key="2">
    <source>
        <dbReference type="ARBA" id="ARBA00022490"/>
    </source>
</evidence>
<keyword evidence="13" id="KW-1185">Reference proteome</keyword>
<reference evidence="12" key="1">
    <citation type="submission" date="2025-08" db="UniProtKB">
        <authorList>
            <consortium name="Ensembl"/>
        </authorList>
    </citation>
    <scope>IDENTIFICATION</scope>
</reference>
<feature type="transmembrane region" description="Helical" evidence="9">
    <location>
        <begin position="661"/>
        <end position="679"/>
    </location>
</feature>
<organism evidence="12 13">
    <name type="scientific">Pseudonaja textilis</name>
    <name type="common">Eastern brown snake</name>
    <dbReference type="NCBI Taxonomy" id="8673"/>
    <lineage>
        <taxon>Eukaryota</taxon>
        <taxon>Metazoa</taxon>
        <taxon>Chordata</taxon>
        <taxon>Craniata</taxon>
        <taxon>Vertebrata</taxon>
        <taxon>Euteleostomi</taxon>
        <taxon>Lepidosauria</taxon>
        <taxon>Squamata</taxon>
        <taxon>Bifurcata</taxon>
        <taxon>Unidentata</taxon>
        <taxon>Episquamata</taxon>
        <taxon>Toxicofera</taxon>
        <taxon>Serpentes</taxon>
        <taxon>Colubroidea</taxon>
        <taxon>Elapidae</taxon>
        <taxon>Hydrophiinae</taxon>
        <taxon>Pseudonaja</taxon>
    </lineage>
</organism>
<dbReference type="InterPro" id="IPR027417">
    <property type="entry name" value="P-loop_NTPase"/>
</dbReference>
<dbReference type="OMA" id="HLFCNLQ"/>
<dbReference type="InterPro" id="IPR041267">
    <property type="entry name" value="NLRP_HD2"/>
</dbReference>
<keyword evidence="8" id="KW-1271">Inflammasome</keyword>
<evidence type="ECO:0000256" key="8">
    <source>
        <dbReference type="ARBA" id="ARBA00023233"/>
    </source>
</evidence>
<dbReference type="GO" id="GO:0006954">
    <property type="term" value="P:inflammatory response"/>
    <property type="evidence" value="ECO:0007669"/>
    <property type="project" value="UniProtKB-KW"/>
</dbReference>
<protein>
    <recommendedName>
        <fullName evidence="11">NACHT domain-containing protein</fullName>
    </recommendedName>
</protein>
<feature type="chain" id="PRO_5025552048" description="NACHT domain-containing protein" evidence="10">
    <location>
        <begin position="19"/>
        <end position="791"/>
    </location>
</feature>
<dbReference type="PANTHER" id="PTHR45690:SF19">
    <property type="entry name" value="NACHT, LRR AND PYD DOMAINS-CONTAINING PROTEIN 3"/>
    <property type="match status" value="1"/>
</dbReference>
<dbReference type="Gene3D" id="3.80.10.10">
    <property type="entry name" value="Ribonuclease Inhibitor"/>
    <property type="match status" value="1"/>
</dbReference>
<evidence type="ECO:0000259" key="11">
    <source>
        <dbReference type="PROSITE" id="PS50837"/>
    </source>
</evidence>
<dbReference type="Ensembl" id="ENSPTXT00000002435.1">
    <property type="protein sequence ID" value="ENSPTXP00000002365.1"/>
    <property type="gene ID" value="ENSPTXG00000001857.1"/>
</dbReference>
<evidence type="ECO:0000256" key="9">
    <source>
        <dbReference type="SAM" id="Phobius"/>
    </source>
</evidence>
<name>A0A670Y165_PSETE</name>
<evidence type="ECO:0000256" key="10">
    <source>
        <dbReference type="SAM" id="SignalP"/>
    </source>
</evidence>
<dbReference type="GO" id="GO:0005524">
    <property type="term" value="F:ATP binding"/>
    <property type="evidence" value="ECO:0007669"/>
    <property type="project" value="UniProtKB-KW"/>
</dbReference>
<evidence type="ECO:0000313" key="12">
    <source>
        <dbReference type="Ensembl" id="ENSPTXP00000002365.1"/>
    </source>
</evidence>
<evidence type="ECO:0000256" key="7">
    <source>
        <dbReference type="ARBA" id="ARBA00023198"/>
    </source>
</evidence>
<keyword evidence="6" id="KW-0832">Ubl conjugation</keyword>
<dbReference type="PANTHER" id="PTHR45690">
    <property type="entry name" value="NACHT, LRR AND PYD DOMAINS-CONTAINING PROTEIN 12"/>
    <property type="match status" value="1"/>
</dbReference>
<keyword evidence="5" id="KW-0067">ATP-binding</keyword>
<keyword evidence="4" id="KW-0547">Nucleotide-binding</keyword>
<dbReference type="GO" id="GO:0005829">
    <property type="term" value="C:cytosol"/>
    <property type="evidence" value="ECO:0007669"/>
    <property type="project" value="UniProtKB-SubCell"/>
</dbReference>
<dbReference type="Pfam" id="PF14484">
    <property type="entry name" value="FISNA"/>
    <property type="match status" value="1"/>
</dbReference>
<keyword evidence="7" id="KW-0395">Inflammatory response</keyword>
<keyword evidence="9" id="KW-0812">Transmembrane</keyword>
<reference evidence="12" key="2">
    <citation type="submission" date="2025-09" db="UniProtKB">
        <authorList>
            <consortium name="Ensembl"/>
        </authorList>
    </citation>
    <scope>IDENTIFICATION</scope>
</reference>
<evidence type="ECO:0000256" key="6">
    <source>
        <dbReference type="ARBA" id="ARBA00022843"/>
    </source>
</evidence>
<dbReference type="Pfam" id="PF17776">
    <property type="entry name" value="NLRC4_HD2"/>
    <property type="match status" value="1"/>
</dbReference>
<dbReference type="InterPro" id="IPR041075">
    <property type="entry name" value="NOD1/2_WH"/>
</dbReference>
<proteinExistence type="predicted"/>
<keyword evidence="2" id="KW-0963">Cytoplasm</keyword>
<keyword evidence="3" id="KW-0677">Repeat</keyword>
<evidence type="ECO:0000256" key="4">
    <source>
        <dbReference type="ARBA" id="ARBA00022741"/>
    </source>
</evidence>
<feature type="domain" description="NACHT" evidence="11">
    <location>
        <begin position="103"/>
        <end position="423"/>
    </location>
</feature>
<dbReference type="AlphaFoldDB" id="A0A670Y165"/>
<dbReference type="SUPFAM" id="SSF52047">
    <property type="entry name" value="RNI-like"/>
    <property type="match status" value="1"/>
</dbReference>
<dbReference type="InterPro" id="IPR007111">
    <property type="entry name" value="NACHT_NTPase"/>
</dbReference>
<sequence>MCLVQSLFFTLLISFILRLEYRSYIKDNFAMIKDPNAVPGEYVFLNQRYSKLIILDYHPSKKERADEILAMGRKHAEIISKRAKSSTSIEALFNPDKNGFIPQVVVLQGAAGFGKTITAQKIIFDWASQQLYQDKFNYVFYICCRKMNVHAESEESSIAEIISEEWLKCHESKNVIRNILKNEEKLLFIIDGFDELRYSLDQPENYLCTDPWKKEPVRILLISLFKKKLLRKSSLIITTRPAALEKLHQYLKCPCNVKIFGFSAKERQEYFYNFFENGDQATQALKFVKQNDTLFTMCVIPLVSWIICTVMKQEMERGKDFQKTPYTLTAIYMLYFSSLLKFHHKEVKQDVQSNVKGLCFLAAEGVRKQKIFFKEEEVTLNQRDFLSLFLNESIFKRGIGCIKSYSFVHLSFQEFFAALFYIQEPHSENWNKNLQMLLKRDKSFGLDFAVGFRFLFGFLNEEKRMTELKKEFGWEISPKIKELLLDFVKDNIPKRRPNFQLQKEMLSYLYEIQDDNFIKNAVGCITEIDYQCNSDMELMILGYCVQHCQNLKYFSVKGSAFVNHAETESEFIGWSFTESCSRHFTEVFKKNQRLKELELFLEDTDEKAEELLLLSLPRLVSPNRGKPHTNQSGMRISSNHGLALPHQWECRSTSLLSMEQTLFVVIVIVIFLAILYRLSGEILTESSSRHLAEVLRKKQRLNRLDLSLGNLDDKAMEVLCEGLNHPECEIKMLQVSGEILTKSSSRHLAEVLRKKQRLNKLVLSLKNPDDKAMEVLCEGVNHPECAIKMLE</sequence>
<dbReference type="Proteomes" id="UP000472273">
    <property type="component" value="Unplaced"/>
</dbReference>
<accession>A0A670Y165</accession>
<keyword evidence="10" id="KW-0732">Signal</keyword>
<dbReference type="PROSITE" id="PS50837">
    <property type="entry name" value="NACHT"/>
    <property type="match status" value="1"/>
</dbReference>
<dbReference type="SUPFAM" id="SSF52540">
    <property type="entry name" value="P-loop containing nucleoside triphosphate hydrolases"/>
    <property type="match status" value="1"/>
</dbReference>
<evidence type="ECO:0000256" key="3">
    <source>
        <dbReference type="ARBA" id="ARBA00022737"/>
    </source>
</evidence>
<dbReference type="Pfam" id="PF17779">
    <property type="entry name" value="WHD_NOD2"/>
    <property type="match status" value="1"/>
</dbReference>
<dbReference type="Pfam" id="PF05729">
    <property type="entry name" value="NACHT"/>
    <property type="match status" value="1"/>
</dbReference>
<dbReference type="Gene3D" id="3.40.50.300">
    <property type="entry name" value="P-loop containing nucleotide triphosphate hydrolases"/>
    <property type="match status" value="1"/>
</dbReference>
<dbReference type="InterPro" id="IPR029495">
    <property type="entry name" value="NACHT-assoc"/>
</dbReference>
<dbReference type="GO" id="GO:0045087">
    <property type="term" value="P:innate immune response"/>
    <property type="evidence" value="ECO:0007669"/>
    <property type="project" value="UniProtKB-KW"/>
</dbReference>
<evidence type="ECO:0000313" key="13">
    <source>
        <dbReference type="Proteomes" id="UP000472273"/>
    </source>
</evidence>
<evidence type="ECO:0000256" key="5">
    <source>
        <dbReference type="ARBA" id="ARBA00022840"/>
    </source>
</evidence>
<comment type="subcellular location">
    <subcellularLocation>
        <location evidence="1">Inflammasome</location>
    </subcellularLocation>
</comment>
<feature type="signal peptide" evidence="10">
    <location>
        <begin position="1"/>
        <end position="18"/>
    </location>
</feature>
<dbReference type="InterPro" id="IPR050637">
    <property type="entry name" value="NLRP_innate_immun_reg"/>
</dbReference>
<dbReference type="InterPro" id="IPR032675">
    <property type="entry name" value="LRR_dom_sf"/>
</dbReference>
<dbReference type="GeneTree" id="ENSGT00940000160873"/>
<keyword evidence="9" id="KW-0472">Membrane</keyword>